<reference evidence="1 2" key="1">
    <citation type="journal article" date="2019" name="Sci. Rep.">
        <title>A high-quality genome of Eragrostis curvula grass provides insights into Poaceae evolution and supports new strategies to enhance forage quality.</title>
        <authorList>
            <person name="Carballo J."/>
            <person name="Santos B.A.C.M."/>
            <person name="Zappacosta D."/>
            <person name="Garbus I."/>
            <person name="Selva J.P."/>
            <person name="Gallo C.A."/>
            <person name="Diaz A."/>
            <person name="Albertini E."/>
            <person name="Caccamo M."/>
            <person name="Echenique V."/>
        </authorList>
    </citation>
    <scope>NUCLEOTIDE SEQUENCE [LARGE SCALE GENOMIC DNA]</scope>
    <source>
        <strain evidence="2">cv. Victoria</strain>
        <tissue evidence="1">Leaf</tissue>
    </source>
</reference>
<gene>
    <name evidence="1" type="ORF">EJB05_44626</name>
</gene>
<comment type="caution">
    <text evidence="1">The sequence shown here is derived from an EMBL/GenBank/DDBJ whole genome shotgun (WGS) entry which is preliminary data.</text>
</comment>
<dbReference type="Proteomes" id="UP000324897">
    <property type="component" value="Chromosome 3"/>
</dbReference>
<accession>A0A5J9TIE4</accession>
<keyword evidence="2" id="KW-1185">Reference proteome</keyword>
<proteinExistence type="predicted"/>
<dbReference type="EMBL" id="RWGY01000039">
    <property type="protein sequence ID" value="TVU11064.1"/>
    <property type="molecule type" value="Genomic_DNA"/>
</dbReference>
<evidence type="ECO:0000313" key="2">
    <source>
        <dbReference type="Proteomes" id="UP000324897"/>
    </source>
</evidence>
<dbReference type="OrthoDB" id="1597724at2759"/>
<evidence type="ECO:0000313" key="1">
    <source>
        <dbReference type="EMBL" id="TVU11064.1"/>
    </source>
</evidence>
<organism evidence="1 2">
    <name type="scientific">Eragrostis curvula</name>
    <name type="common">weeping love grass</name>
    <dbReference type="NCBI Taxonomy" id="38414"/>
    <lineage>
        <taxon>Eukaryota</taxon>
        <taxon>Viridiplantae</taxon>
        <taxon>Streptophyta</taxon>
        <taxon>Embryophyta</taxon>
        <taxon>Tracheophyta</taxon>
        <taxon>Spermatophyta</taxon>
        <taxon>Magnoliopsida</taxon>
        <taxon>Liliopsida</taxon>
        <taxon>Poales</taxon>
        <taxon>Poaceae</taxon>
        <taxon>PACMAD clade</taxon>
        <taxon>Chloridoideae</taxon>
        <taxon>Eragrostideae</taxon>
        <taxon>Eragrostidinae</taxon>
        <taxon>Eragrostis</taxon>
    </lineage>
</organism>
<dbReference type="Gramene" id="TVU11064">
    <property type="protein sequence ID" value="TVU11064"/>
    <property type="gene ID" value="EJB05_44626"/>
</dbReference>
<dbReference type="AlphaFoldDB" id="A0A5J9TIE4"/>
<protein>
    <submittedName>
        <fullName evidence="1">Uncharacterized protein</fullName>
    </submittedName>
</protein>
<sequence length="133" mass="15689">MQSQMCLHAAVEDDDLPLPVLFHKPPWTRRATKEDNKQFLVKLKERIDCRLVTNYIMDSSLHRWMYLHPILFFFCSVECHILLCTDPTIQDLGHQTTKGIWIAKAVRIESFTVVLDMEGTNGRERLRRMDYIP</sequence>
<name>A0A5J9TIE4_9POAL</name>